<name>A0A5B7DBB7_PORTR</name>
<evidence type="ECO:0000256" key="1">
    <source>
        <dbReference type="SAM" id="MobiDB-lite"/>
    </source>
</evidence>
<organism evidence="2 3">
    <name type="scientific">Portunus trituberculatus</name>
    <name type="common">Swimming crab</name>
    <name type="synonym">Neptunus trituberculatus</name>
    <dbReference type="NCBI Taxonomy" id="210409"/>
    <lineage>
        <taxon>Eukaryota</taxon>
        <taxon>Metazoa</taxon>
        <taxon>Ecdysozoa</taxon>
        <taxon>Arthropoda</taxon>
        <taxon>Crustacea</taxon>
        <taxon>Multicrustacea</taxon>
        <taxon>Malacostraca</taxon>
        <taxon>Eumalacostraca</taxon>
        <taxon>Eucarida</taxon>
        <taxon>Decapoda</taxon>
        <taxon>Pleocyemata</taxon>
        <taxon>Brachyura</taxon>
        <taxon>Eubrachyura</taxon>
        <taxon>Portunoidea</taxon>
        <taxon>Portunidae</taxon>
        <taxon>Portuninae</taxon>
        <taxon>Portunus</taxon>
    </lineage>
</organism>
<protein>
    <submittedName>
        <fullName evidence="2">Uncharacterized protein</fullName>
    </submittedName>
</protein>
<sequence>MNGRNNGYLGGNGAYKGGDRRGDAAAGRRDVSASLHHFGKRGVYVPASEGEARRAREEEADDEVHVLEKKVGYCEMTGGRVKEGVRVTREPCVVEGGKDAWRDKEGGTEERESERVDRGGLASISWMVTPS</sequence>
<dbReference type="AlphaFoldDB" id="A0A5B7DBB7"/>
<gene>
    <name evidence="2" type="ORF">E2C01_011524</name>
</gene>
<feature type="region of interest" description="Disordered" evidence="1">
    <location>
        <begin position="98"/>
        <end position="131"/>
    </location>
</feature>
<dbReference type="Proteomes" id="UP000324222">
    <property type="component" value="Unassembled WGS sequence"/>
</dbReference>
<feature type="compositionally biased region" description="Basic and acidic residues" evidence="1">
    <location>
        <begin position="98"/>
        <end position="118"/>
    </location>
</feature>
<feature type="region of interest" description="Disordered" evidence="1">
    <location>
        <begin position="1"/>
        <end position="61"/>
    </location>
</feature>
<proteinExistence type="predicted"/>
<evidence type="ECO:0000313" key="3">
    <source>
        <dbReference type="Proteomes" id="UP000324222"/>
    </source>
</evidence>
<evidence type="ECO:0000313" key="2">
    <source>
        <dbReference type="EMBL" id="MPC18634.1"/>
    </source>
</evidence>
<feature type="compositionally biased region" description="Basic and acidic residues" evidence="1">
    <location>
        <begin position="17"/>
        <end position="31"/>
    </location>
</feature>
<dbReference type="EMBL" id="VSRR010000697">
    <property type="protein sequence ID" value="MPC18634.1"/>
    <property type="molecule type" value="Genomic_DNA"/>
</dbReference>
<keyword evidence="3" id="KW-1185">Reference proteome</keyword>
<accession>A0A5B7DBB7</accession>
<feature type="compositionally biased region" description="Basic and acidic residues" evidence="1">
    <location>
        <begin position="50"/>
        <end position="61"/>
    </location>
</feature>
<comment type="caution">
    <text evidence="2">The sequence shown here is derived from an EMBL/GenBank/DDBJ whole genome shotgun (WGS) entry which is preliminary data.</text>
</comment>
<reference evidence="2 3" key="1">
    <citation type="submission" date="2019-05" db="EMBL/GenBank/DDBJ databases">
        <title>Another draft genome of Portunus trituberculatus and its Hox gene families provides insights of decapod evolution.</title>
        <authorList>
            <person name="Jeong J.-H."/>
            <person name="Song I."/>
            <person name="Kim S."/>
            <person name="Choi T."/>
            <person name="Kim D."/>
            <person name="Ryu S."/>
            <person name="Kim W."/>
        </authorList>
    </citation>
    <scope>NUCLEOTIDE SEQUENCE [LARGE SCALE GENOMIC DNA]</scope>
    <source>
        <tissue evidence="2">Muscle</tissue>
    </source>
</reference>